<dbReference type="EMBL" id="OANU01000002">
    <property type="protein sequence ID" value="SNX45283.1"/>
    <property type="molecule type" value="Genomic_DNA"/>
</dbReference>
<evidence type="ECO:0000313" key="2">
    <source>
        <dbReference type="Proteomes" id="UP000219336"/>
    </source>
</evidence>
<dbReference type="AlphaFoldDB" id="A0A240EAK9"/>
<keyword evidence="2" id="KW-1185">Reference proteome</keyword>
<dbReference type="Proteomes" id="UP000219336">
    <property type="component" value="Unassembled WGS sequence"/>
</dbReference>
<dbReference type="RefSeq" id="WP_096992022.1">
    <property type="nucleotide sequence ID" value="NZ_JBHSII010000001.1"/>
</dbReference>
<proteinExistence type="predicted"/>
<gene>
    <name evidence="1" type="ORF">VTH8203_00278</name>
</gene>
<name>A0A240EAK9_9VIBR</name>
<protein>
    <submittedName>
        <fullName evidence="1">Uncharacterized protein</fullName>
    </submittedName>
</protein>
<organism evidence="1 2">
    <name type="scientific">Vibrio thalassae</name>
    <dbReference type="NCBI Taxonomy" id="1243014"/>
    <lineage>
        <taxon>Bacteria</taxon>
        <taxon>Pseudomonadati</taxon>
        <taxon>Pseudomonadota</taxon>
        <taxon>Gammaproteobacteria</taxon>
        <taxon>Vibrionales</taxon>
        <taxon>Vibrionaceae</taxon>
        <taxon>Vibrio</taxon>
    </lineage>
</organism>
<sequence length="74" mass="8560">MQKYTTDVEQIYKSYGIPTTGYQNLERSNEIESSQSKWSFLQSSQTDQAYDEGKALAMYERQTELSSEAQFKGE</sequence>
<dbReference type="OrthoDB" id="5879275at2"/>
<reference evidence="2" key="1">
    <citation type="submission" date="2016-06" db="EMBL/GenBank/DDBJ databases">
        <authorList>
            <person name="Rodrigo-Torres L."/>
            <person name="Arahal R.D."/>
            <person name="Lucena T."/>
        </authorList>
    </citation>
    <scope>NUCLEOTIDE SEQUENCE [LARGE SCALE GENOMIC DNA]</scope>
    <source>
        <strain evidence="2">CECT8203</strain>
    </source>
</reference>
<evidence type="ECO:0000313" key="1">
    <source>
        <dbReference type="EMBL" id="SNX45283.1"/>
    </source>
</evidence>
<accession>A0A240EAK9</accession>